<name>A0A4D9EA38_9SAUR</name>
<reference evidence="1 2" key="1">
    <citation type="submission" date="2019-04" db="EMBL/GenBank/DDBJ databases">
        <title>Draft genome of the big-headed turtle Platysternon megacephalum.</title>
        <authorList>
            <person name="Gong S."/>
        </authorList>
    </citation>
    <scope>NUCLEOTIDE SEQUENCE [LARGE SCALE GENOMIC DNA]</scope>
    <source>
        <strain evidence="1">DO16091913</strain>
        <tissue evidence="1">Muscle</tissue>
    </source>
</reference>
<dbReference type="GO" id="GO:0005840">
    <property type="term" value="C:ribosome"/>
    <property type="evidence" value="ECO:0007669"/>
    <property type="project" value="UniProtKB-KW"/>
</dbReference>
<dbReference type="AlphaFoldDB" id="A0A4D9EA38"/>
<evidence type="ECO:0000313" key="2">
    <source>
        <dbReference type="Proteomes" id="UP000297703"/>
    </source>
</evidence>
<protein>
    <submittedName>
        <fullName evidence="1">60S ribosomal protein L32</fullName>
    </submittedName>
</protein>
<dbReference type="Proteomes" id="UP000297703">
    <property type="component" value="Unassembled WGS sequence"/>
</dbReference>
<dbReference type="EMBL" id="QXTE01000152">
    <property type="protein sequence ID" value="TFK03730.1"/>
    <property type="molecule type" value="Genomic_DNA"/>
</dbReference>
<evidence type="ECO:0000313" key="1">
    <source>
        <dbReference type="EMBL" id="TFK03730.1"/>
    </source>
</evidence>
<sequence>MFIQGLIQSLWKTREAFPWTPMGAYHFRVPPQSISVLQSCPGEIPSHFLLWGGILYSHQSADLELASEGNFHSVGNFNILGGGAILLESEERDAIGQRRKILKRVYSGPSKSLFSIMSKHDAV</sequence>
<comment type="caution">
    <text evidence="1">The sequence shown here is derived from an EMBL/GenBank/DDBJ whole genome shotgun (WGS) entry which is preliminary data.</text>
</comment>
<keyword evidence="1" id="KW-0689">Ribosomal protein</keyword>
<keyword evidence="1" id="KW-0687">Ribonucleoprotein</keyword>
<gene>
    <name evidence="1" type="ORF">DR999_PMT13755</name>
</gene>
<reference evidence="1 2" key="2">
    <citation type="submission" date="2019-04" db="EMBL/GenBank/DDBJ databases">
        <title>The genome sequence of big-headed turtle.</title>
        <authorList>
            <person name="Gong S."/>
        </authorList>
    </citation>
    <scope>NUCLEOTIDE SEQUENCE [LARGE SCALE GENOMIC DNA]</scope>
    <source>
        <strain evidence="1">DO16091913</strain>
        <tissue evidence="1">Muscle</tissue>
    </source>
</reference>
<keyword evidence="2" id="KW-1185">Reference proteome</keyword>
<accession>A0A4D9EA38</accession>
<proteinExistence type="predicted"/>
<organism evidence="1 2">
    <name type="scientific">Platysternon megacephalum</name>
    <name type="common">big-headed turtle</name>
    <dbReference type="NCBI Taxonomy" id="55544"/>
    <lineage>
        <taxon>Eukaryota</taxon>
        <taxon>Metazoa</taxon>
        <taxon>Chordata</taxon>
        <taxon>Craniata</taxon>
        <taxon>Vertebrata</taxon>
        <taxon>Euteleostomi</taxon>
        <taxon>Archelosauria</taxon>
        <taxon>Testudinata</taxon>
        <taxon>Testudines</taxon>
        <taxon>Cryptodira</taxon>
        <taxon>Durocryptodira</taxon>
        <taxon>Testudinoidea</taxon>
        <taxon>Platysternidae</taxon>
        <taxon>Platysternon</taxon>
    </lineage>
</organism>